<dbReference type="AlphaFoldDB" id="A0A7M5VCF0"/>
<dbReference type="Proteomes" id="UP000594262">
    <property type="component" value="Unplaced"/>
</dbReference>
<proteinExistence type="inferred from homology"/>
<feature type="compositionally biased region" description="Acidic residues" evidence="3">
    <location>
        <begin position="14"/>
        <end position="51"/>
    </location>
</feature>
<dbReference type="RefSeq" id="XP_066924884.1">
    <property type="nucleotide sequence ID" value="XM_067068783.1"/>
</dbReference>
<keyword evidence="5" id="KW-1185">Reference proteome</keyword>
<feature type="region of interest" description="Disordered" evidence="3">
    <location>
        <begin position="1"/>
        <end position="59"/>
    </location>
</feature>
<comment type="similarity">
    <text evidence="1">Belongs to the RRP15 family.</text>
</comment>
<feature type="compositionally biased region" description="Basic and acidic residues" evidence="3">
    <location>
        <begin position="183"/>
        <end position="200"/>
    </location>
</feature>
<organism evidence="4 5">
    <name type="scientific">Clytia hemisphaerica</name>
    <dbReference type="NCBI Taxonomy" id="252671"/>
    <lineage>
        <taxon>Eukaryota</taxon>
        <taxon>Metazoa</taxon>
        <taxon>Cnidaria</taxon>
        <taxon>Hydrozoa</taxon>
        <taxon>Hydroidolina</taxon>
        <taxon>Leptothecata</taxon>
        <taxon>Obeliida</taxon>
        <taxon>Clytiidae</taxon>
        <taxon>Clytia</taxon>
    </lineage>
</organism>
<evidence type="ECO:0000256" key="2">
    <source>
        <dbReference type="ARBA" id="ARBA00017475"/>
    </source>
</evidence>
<feature type="region of interest" description="Disordered" evidence="3">
    <location>
        <begin position="75"/>
        <end position="99"/>
    </location>
</feature>
<dbReference type="Pfam" id="PF07890">
    <property type="entry name" value="Rrp15p"/>
    <property type="match status" value="1"/>
</dbReference>
<feature type="compositionally biased region" description="Polar residues" evidence="3">
    <location>
        <begin position="75"/>
        <end position="85"/>
    </location>
</feature>
<accession>A0A7M5VCF0</accession>
<dbReference type="GO" id="GO:0000460">
    <property type="term" value="P:maturation of 5.8S rRNA"/>
    <property type="evidence" value="ECO:0007669"/>
    <property type="project" value="TreeGrafter"/>
</dbReference>
<dbReference type="GeneID" id="136812290"/>
<feature type="region of interest" description="Disordered" evidence="3">
    <location>
        <begin position="225"/>
        <end position="260"/>
    </location>
</feature>
<dbReference type="GO" id="GO:0030687">
    <property type="term" value="C:preribosome, large subunit precursor"/>
    <property type="evidence" value="ECO:0007669"/>
    <property type="project" value="TreeGrafter"/>
</dbReference>
<protein>
    <recommendedName>
        <fullName evidence="2">RRP15-like protein</fullName>
    </recommendedName>
</protein>
<name>A0A7M5VCF0_9CNID</name>
<dbReference type="EnsemblMetazoa" id="CLYHEMT006960.1">
    <property type="protein sequence ID" value="CLYHEMP006960.1"/>
    <property type="gene ID" value="CLYHEMG006960"/>
</dbReference>
<evidence type="ECO:0000256" key="1">
    <source>
        <dbReference type="ARBA" id="ARBA00007462"/>
    </source>
</evidence>
<dbReference type="PANTHER" id="PTHR13245">
    <property type="entry name" value="RRP15-LIKE PROTEIN"/>
    <property type="match status" value="1"/>
</dbReference>
<dbReference type="GO" id="GO:0000470">
    <property type="term" value="P:maturation of LSU-rRNA"/>
    <property type="evidence" value="ECO:0007669"/>
    <property type="project" value="TreeGrafter"/>
</dbReference>
<sequence length="260" mass="29528">MTTATSQKKAMEVEVTDSEEEMESDGGEELFMDDDFDGDGENESYDEEDDSEQKHGHEAMGDVISKILQKKVTTDTSGLVLSKSQSTKKKRTARQEEIKAKKAKTEELLDQREMNHVLPIEVNDVPKEARLRRIGTKGVVMLFNAVSTHQKSKAEKMKTAKTEGDKVRVEKSMKKSTFMDMLKNDKKSSKKVKQEIKVKEEEEDDANKSSWNVLKNDFMLGSTLKHWDKDDEEGGSKKKKKNIKETLDVEDSSDEADHSD</sequence>
<dbReference type="InterPro" id="IPR012459">
    <property type="entry name" value="Rrp15"/>
</dbReference>
<feature type="region of interest" description="Disordered" evidence="3">
    <location>
        <begin position="183"/>
        <end position="210"/>
    </location>
</feature>
<evidence type="ECO:0000313" key="5">
    <source>
        <dbReference type="Proteomes" id="UP000594262"/>
    </source>
</evidence>
<evidence type="ECO:0000256" key="3">
    <source>
        <dbReference type="SAM" id="MobiDB-lite"/>
    </source>
</evidence>
<dbReference type="PANTHER" id="PTHR13245:SF14">
    <property type="entry name" value="RRP15-LIKE PROTEIN"/>
    <property type="match status" value="1"/>
</dbReference>
<dbReference type="OrthoDB" id="20949at2759"/>
<reference evidence="4" key="1">
    <citation type="submission" date="2021-01" db="UniProtKB">
        <authorList>
            <consortium name="EnsemblMetazoa"/>
        </authorList>
    </citation>
    <scope>IDENTIFICATION</scope>
</reference>
<evidence type="ECO:0000313" key="4">
    <source>
        <dbReference type="EnsemblMetazoa" id="CLYHEMP006960.1"/>
    </source>
</evidence>